<accession>A0ABR2ZIL6</accession>
<dbReference type="EMBL" id="JBBXMP010000146">
    <property type="protein sequence ID" value="KAL0061153.1"/>
    <property type="molecule type" value="Genomic_DNA"/>
</dbReference>
<feature type="region of interest" description="Disordered" evidence="1">
    <location>
        <begin position="556"/>
        <end position="584"/>
    </location>
</feature>
<feature type="compositionally biased region" description="Acidic residues" evidence="1">
    <location>
        <begin position="453"/>
        <end position="468"/>
    </location>
</feature>
<dbReference type="GO" id="GO:0004321">
    <property type="term" value="F:fatty-acyl-CoA synthase activity"/>
    <property type="evidence" value="ECO:0007669"/>
    <property type="project" value="UniProtKB-EC"/>
</dbReference>
<keyword evidence="2" id="KW-0012">Acyltransferase</keyword>
<keyword evidence="2" id="KW-0808">Transferase</keyword>
<keyword evidence="3" id="KW-1185">Reference proteome</keyword>
<feature type="region of interest" description="Disordered" evidence="1">
    <location>
        <begin position="453"/>
        <end position="474"/>
    </location>
</feature>
<sequence>MREYQPQRVFIMPERAVVLSFARDVNYKAKAVGLTSKLPPEHPLEHGTWVFHMECLARLEGGRQTVSYHPPPPDSTIFKPVSDAAKGNGPCTLCPNEVPSDIEEAKPPSFLKIGRKFVSVAELFNQLHAKGRLYCVARGKELVAVFGEFIIRTHFAMEGHCFWIPTTQYRDIIRLPTENRGSTSMAYRVPSHLAHGPNSTSLVSIQAAFVRPDWTLLFCDHNVQITFHIMRVRRTCTENDVLPGSELWPYLWSASHGPIPDIEPVAHESVLTKFRTTHKNSKRPIYSVIKSDSRYFNGLGAQEACDMLVRNLVHPLTPTSWICSNDRLWDRLKKAIIDHFDFTRRLIYESNNPPFPHVSSDAAFKMNTHAHTRYITTAVFCYRRASVLVDQRWLTAAHILNLFDREAVLGSKGKAARPLEPDVAVGSTPFPTVPVSMRYQHLHIPNYTFYCEDDEPQDEDEEVEEEDNLDKRRPRLYRVQPEQDIKDNFNSTTLGPYSFQAFISNSWSPQHLATSSLGITPGPRVTTRVGNASFKRPLLTRIMGWRGCRSIAKKPVRKQKEKTRKKTKPTRRKRTLEDIFKGLR</sequence>
<evidence type="ECO:0000313" key="2">
    <source>
        <dbReference type="EMBL" id="KAL0061153.1"/>
    </source>
</evidence>
<reference evidence="2 3" key="1">
    <citation type="submission" date="2024-05" db="EMBL/GenBank/DDBJ databases">
        <title>A draft genome resource for the thread blight pathogen Marasmius tenuissimus strain MS-2.</title>
        <authorList>
            <person name="Yulfo-Soto G.E."/>
            <person name="Baruah I.K."/>
            <person name="Amoako-Attah I."/>
            <person name="Bukari Y."/>
            <person name="Meinhardt L.W."/>
            <person name="Bailey B.A."/>
            <person name="Cohen S.P."/>
        </authorList>
    </citation>
    <scope>NUCLEOTIDE SEQUENCE [LARGE SCALE GENOMIC DNA]</scope>
    <source>
        <strain evidence="2 3">MS-2</strain>
    </source>
</reference>
<comment type="caution">
    <text evidence="2">The sequence shown here is derived from an EMBL/GenBank/DDBJ whole genome shotgun (WGS) entry which is preliminary data.</text>
</comment>
<evidence type="ECO:0000256" key="1">
    <source>
        <dbReference type="SAM" id="MobiDB-lite"/>
    </source>
</evidence>
<evidence type="ECO:0000313" key="3">
    <source>
        <dbReference type="Proteomes" id="UP001437256"/>
    </source>
</evidence>
<dbReference type="EC" id="2.3.1.86" evidence="2"/>
<feature type="compositionally biased region" description="Basic residues" evidence="1">
    <location>
        <begin position="556"/>
        <end position="574"/>
    </location>
</feature>
<name>A0ABR2ZIL6_9AGAR</name>
<feature type="compositionally biased region" description="Basic and acidic residues" evidence="1">
    <location>
        <begin position="575"/>
        <end position="584"/>
    </location>
</feature>
<proteinExistence type="predicted"/>
<gene>
    <name evidence="2" type="primary">fas2_2</name>
    <name evidence="2" type="ORF">AAF712_012023</name>
</gene>
<organism evidence="2 3">
    <name type="scientific">Marasmius tenuissimus</name>
    <dbReference type="NCBI Taxonomy" id="585030"/>
    <lineage>
        <taxon>Eukaryota</taxon>
        <taxon>Fungi</taxon>
        <taxon>Dikarya</taxon>
        <taxon>Basidiomycota</taxon>
        <taxon>Agaricomycotina</taxon>
        <taxon>Agaricomycetes</taxon>
        <taxon>Agaricomycetidae</taxon>
        <taxon>Agaricales</taxon>
        <taxon>Marasmiineae</taxon>
        <taxon>Marasmiaceae</taxon>
        <taxon>Marasmius</taxon>
    </lineage>
</organism>
<protein>
    <submittedName>
        <fullName evidence="2">Fatty acid synthase alpha subunit Lsd1</fullName>
        <ecNumber evidence="2">2.3.1.86</ecNumber>
    </submittedName>
</protein>
<dbReference type="Proteomes" id="UP001437256">
    <property type="component" value="Unassembled WGS sequence"/>
</dbReference>